<dbReference type="Pfam" id="PF07992">
    <property type="entry name" value="Pyr_redox_2"/>
    <property type="match status" value="1"/>
</dbReference>
<gene>
    <name evidence="3" type="ORF">N5W20_06095</name>
</gene>
<dbReference type="InterPro" id="IPR015904">
    <property type="entry name" value="Sulphide_quinone_reductase"/>
</dbReference>
<dbReference type="Pfam" id="PF04273">
    <property type="entry name" value="BLH_phosphatase"/>
    <property type="match status" value="1"/>
</dbReference>
<dbReference type="InterPro" id="IPR023753">
    <property type="entry name" value="FAD/NAD-binding_dom"/>
</dbReference>
<dbReference type="Gene3D" id="3.50.50.60">
    <property type="entry name" value="FAD/NAD(P)-binding domain"/>
    <property type="match status" value="2"/>
</dbReference>
<proteinExistence type="predicted"/>
<dbReference type="PRINTS" id="PR00368">
    <property type="entry name" value="FADPNR"/>
</dbReference>
<protein>
    <submittedName>
        <fullName evidence="3">Bifunctional protein tyrosine phosphatase family protein/NAD(P)/FAD-dependent oxidoreductase</fullName>
    </submittedName>
</protein>
<feature type="domain" description="FAD/NAD(P)-binding" evidence="2">
    <location>
        <begin position="127"/>
        <end position="248"/>
    </location>
</feature>
<keyword evidence="4" id="KW-1185">Reference proteome</keyword>
<sequence>MSVEPLSADFTAAGQVTVDDMPRLVKEGYTAILCLRPDDEEPEQPKAAEIAAAAEAAGLQFGLMPMRSSERPDEEMLRRLQNIINDLKGDDAKARIYAYCRSGGRVRIAYDLLRALPDRKHVAAHKFDVVIVGGGSGGIATAASLIKRRPDLTIAVIEPAAAHYYQPAWTLVGGGAFSKHATRRTEASVMPKDVNWVHHAVAAFHPENDMILLEDETEISYKALVVATGVTLNFDAIPGLEETLGKNGVTSNYRYDLAPYTWELVQGLKTGKAIFTQPPAPFKCAGAPQKAVYLSCDAWAKRRVNDAISVEFDVAGPALFGVKDFVPVLMSYIQRYKVDLQLNSKLVHVDGEAKTATFERQAGGKTEIVTRQFDMLHVVPPQSAPKIVRESALANAEGYLAVDPETLQHITFKNVFGVGDVIGTSNAKTAAAARKQAPIIAENLLAMMDSRELPYAYDGYGGCPLTVENGKVVLAEFGYGGKLMPSFPKWIINGFKPSRVSWTLKKFGLPFIYWNAMLKGREIMLGLKRR</sequence>
<dbReference type="InterPro" id="IPR036188">
    <property type="entry name" value="FAD/NAD-bd_sf"/>
</dbReference>
<accession>A0ABY6GI15</accession>
<dbReference type="SUPFAM" id="SSF51905">
    <property type="entry name" value="FAD/NAD(P)-binding domain"/>
    <property type="match status" value="2"/>
</dbReference>
<dbReference type="InterPro" id="IPR005939">
    <property type="entry name" value="BLH_phosphatase-like"/>
</dbReference>
<dbReference type="PANTHER" id="PTHR10632">
    <property type="entry name" value="SULFIDE:QUINONE OXIDOREDUCTASE"/>
    <property type="match status" value="1"/>
</dbReference>
<dbReference type="RefSeq" id="WP_319806278.1">
    <property type="nucleotide sequence ID" value="NZ_CP107052.1"/>
</dbReference>
<evidence type="ECO:0000259" key="2">
    <source>
        <dbReference type="Pfam" id="PF07992"/>
    </source>
</evidence>
<reference evidence="3" key="1">
    <citation type="submission" date="2022-10" db="EMBL/GenBank/DDBJ databases">
        <title>Candidatus Kirkpatrella diaphorinas gen. nov., sp. nov., an uncultured endosymbiont identified in a population of Diaphorina citri from Hawaii.</title>
        <authorList>
            <person name="Henry E.M."/>
            <person name="Carlson C.R."/>
            <person name="Kuo Y.-W."/>
        </authorList>
    </citation>
    <scope>NUCLEOTIDE SEQUENCE</scope>
    <source>
        <strain evidence="3">CADCRV1</strain>
    </source>
</reference>
<name>A0ABY6GI15_9PROT</name>
<organism evidence="3 4">
    <name type="scientific">Candidatus Kirkpatrickella diaphorinae</name>
    <dbReference type="NCBI Taxonomy" id="2984322"/>
    <lineage>
        <taxon>Bacteria</taxon>
        <taxon>Pseudomonadati</taxon>
        <taxon>Pseudomonadota</taxon>
        <taxon>Alphaproteobacteria</taxon>
        <taxon>Acetobacterales</taxon>
        <taxon>Acetobacteraceae</taxon>
        <taxon>Candidatus Kirkpatrickella</taxon>
    </lineage>
</organism>
<dbReference type="PANTHER" id="PTHR10632:SF2">
    <property type="entry name" value="SULFIDE:QUINONE OXIDOREDUCTASE, MITOCHONDRIAL"/>
    <property type="match status" value="1"/>
</dbReference>
<dbReference type="Gene3D" id="3.90.190.10">
    <property type="entry name" value="Protein tyrosine phosphatase superfamily"/>
    <property type="match status" value="1"/>
</dbReference>
<evidence type="ECO:0000313" key="3">
    <source>
        <dbReference type="EMBL" id="UYH50691.1"/>
    </source>
</evidence>
<dbReference type="EMBL" id="CP107052">
    <property type="protein sequence ID" value="UYH50691.1"/>
    <property type="molecule type" value="Genomic_DNA"/>
</dbReference>
<dbReference type="InterPro" id="IPR029021">
    <property type="entry name" value="Prot-tyrosine_phosphatase-like"/>
</dbReference>
<evidence type="ECO:0000259" key="1">
    <source>
        <dbReference type="Pfam" id="PF04273"/>
    </source>
</evidence>
<dbReference type="Proteomes" id="UP001163831">
    <property type="component" value="Chromosome"/>
</dbReference>
<evidence type="ECO:0000313" key="4">
    <source>
        <dbReference type="Proteomes" id="UP001163831"/>
    </source>
</evidence>
<feature type="domain" description="Beta-lactamase hydrolase-like protein phosphatase-like" evidence="1">
    <location>
        <begin position="6"/>
        <end position="115"/>
    </location>
</feature>